<evidence type="ECO:0000313" key="1">
    <source>
        <dbReference type="EMBL" id="EON98667.1"/>
    </source>
</evidence>
<dbReference type="GeneID" id="19326458"/>
<proteinExistence type="predicted"/>
<organism evidence="1 2">
    <name type="scientific">Phaeoacremonium minimum (strain UCR-PA7)</name>
    <name type="common">Esca disease fungus</name>
    <name type="synonym">Togninia minima</name>
    <dbReference type="NCBI Taxonomy" id="1286976"/>
    <lineage>
        <taxon>Eukaryota</taxon>
        <taxon>Fungi</taxon>
        <taxon>Dikarya</taxon>
        <taxon>Ascomycota</taxon>
        <taxon>Pezizomycotina</taxon>
        <taxon>Sordariomycetes</taxon>
        <taxon>Sordariomycetidae</taxon>
        <taxon>Togniniales</taxon>
        <taxon>Togniniaceae</taxon>
        <taxon>Phaeoacremonium</taxon>
    </lineage>
</organism>
<dbReference type="AlphaFoldDB" id="R8BHE9"/>
<dbReference type="PANTHER" id="PTHR42905:SF7">
    <property type="entry name" value="PHOSPHOENOLPYRUVATE PHOSPHOMUTASE"/>
    <property type="match status" value="1"/>
</dbReference>
<dbReference type="EMBL" id="KB933203">
    <property type="protein sequence ID" value="EON98667.1"/>
    <property type="molecule type" value="Genomic_DNA"/>
</dbReference>
<protein>
    <submittedName>
        <fullName evidence="1">Putative phosphoenolpyruvate phosphomutase protein</fullName>
    </submittedName>
</protein>
<name>R8BHE9_PHAM7</name>
<sequence length="379" mass="41507">MSISVNTSLAKNNGRIRLLEAHDRASKEVIRRTVSKDGKSFHGFWISGLTQTTHLGIPDTEIISPLKRASLFNFDDHLYENDKRPLCAAFDADSGGALTDIPALVAILAIKGVSMIIIEDKALTEPGKKVNSLKETSGSQLQADPHKFVKTLKAFKLASVGRDMLVTARIESLTTRIAKKDPVEEQASIQAALQDAQERAAIYKEGGADAIMIHSKAKEPDEILSFLRAFRAHDNATPLVVVPTTYSRTARTTLYDAGANVIIYANHLIRARIKAVAPVTDKLLDEKPTLFANETELRACVDAQNYAHLLNRLTEKILAGTGDKKAEEYRALAERHAIENMKTVVQDLVDGDLAGCEGDHRIIPVTELLKINARQVSVG</sequence>
<dbReference type="eggNOG" id="ENOG502SM7C">
    <property type="taxonomic scope" value="Eukaryota"/>
</dbReference>
<dbReference type="Proteomes" id="UP000014074">
    <property type="component" value="Unassembled WGS sequence"/>
</dbReference>
<dbReference type="SUPFAM" id="SSF51621">
    <property type="entry name" value="Phosphoenolpyruvate/pyruvate domain"/>
    <property type="match status" value="1"/>
</dbReference>
<dbReference type="PANTHER" id="PTHR42905">
    <property type="entry name" value="PHOSPHOENOLPYRUVATE CARBOXYLASE"/>
    <property type="match status" value="1"/>
</dbReference>
<evidence type="ECO:0000313" key="2">
    <source>
        <dbReference type="Proteomes" id="UP000014074"/>
    </source>
</evidence>
<dbReference type="GO" id="GO:0003824">
    <property type="term" value="F:catalytic activity"/>
    <property type="evidence" value="ECO:0007669"/>
    <property type="project" value="InterPro"/>
</dbReference>
<dbReference type="HOGENOM" id="CLU_027389_0_1_1"/>
<dbReference type="Pfam" id="PF13714">
    <property type="entry name" value="PEP_mutase"/>
    <property type="match status" value="1"/>
</dbReference>
<keyword evidence="2" id="KW-1185">Reference proteome</keyword>
<reference evidence="2" key="1">
    <citation type="journal article" date="2013" name="Genome Announc.">
        <title>Draft genome sequence of the ascomycete Phaeoacremonium aleophilum strain UCR-PA7, a causal agent of the esca disease complex in grapevines.</title>
        <authorList>
            <person name="Blanco-Ulate B."/>
            <person name="Rolshausen P."/>
            <person name="Cantu D."/>
        </authorList>
    </citation>
    <scope>NUCLEOTIDE SEQUENCE [LARGE SCALE GENOMIC DNA]</scope>
    <source>
        <strain evidence="2">UCR-PA7</strain>
    </source>
</reference>
<dbReference type="InterPro" id="IPR015813">
    <property type="entry name" value="Pyrv/PenolPyrv_kinase-like_dom"/>
</dbReference>
<gene>
    <name evidence="1" type="ORF">UCRPA7_5860</name>
</gene>
<dbReference type="KEGG" id="tmn:UCRPA7_5860"/>
<dbReference type="RefSeq" id="XP_007916595.1">
    <property type="nucleotide sequence ID" value="XM_007918404.1"/>
</dbReference>
<keyword evidence="1" id="KW-0670">Pyruvate</keyword>
<dbReference type="Gene3D" id="3.20.20.60">
    <property type="entry name" value="Phosphoenolpyruvate-binding domains"/>
    <property type="match status" value="1"/>
</dbReference>
<dbReference type="OrthoDB" id="1923844at2759"/>
<accession>R8BHE9</accession>
<dbReference type="InterPro" id="IPR040442">
    <property type="entry name" value="Pyrv_kinase-like_dom_sf"/>
</dbReference>